<dbReference type="EMBL" id="CR555306">
    <property type="protein sequence ID" value="CAI09114.1"/>
    <property type="molecule type" value="Genomic_DNA"/>
</dbReference>
<name>Q5P0Q0_AROAE</name>
<gene>
    <name evidence="2" type="ORF">ebA5267</name>
</gene>
<dbReference type="AlphaFoldDB" id="Q5P0Q0"/>
<dbReference type="KEGG" id="eba:ebA5267"/>
<evidence type="ECO:0000256" key="1">
    <source>
        <dbReference type="SAM" id="MobiDB-lite"/>
    </source>
</evidence>
<evidence type="ECO:0000313" key="3">
    <source>
        <dbReference type="Proteomes" id="UP000006552"/>
    </source>
</evidence>
<evidence type="ECO:0000313" key="2">
    <source>
        <dbReference type="EMBL" id="CAI09114.1"/>
    </source>
</evidence>
<sequence length="69" mass="7596">MACSFGKSEFHCRVRTRRRTGHLRRLIFIVVQQRSHAFERAGGPGGGTGVRGPSNQAQRPCPVSRTGAF</sequence>
<dbReference type="Proteomes" id="UP000006552">
    <property type="component" value="Chromosome"/>
</dbReference>
<dbReference type="HOGENOM" id="CLU_2766879_0_0_4"/>
<feature type="region of interest" description="Disordered" evidence="1">
    <location>
        <begin position="39"/>
        <end position="69"/>
    </location>
</feature>
<accession>Q5P0Q0</accession>
<proteinExistence type="predicted"/>
<keyword evidence="3" id="KW-1185">Reference proteome</keyword>
<organism evidence="2 3">
    <name type="scientific">Aromatoleum aromaticum (strain DSM 19018 / LMG 30748 / EbN1)</name>
    <name type="common">Azoarcus sp. (strain EbN1)</name>
    <dbReference type="NCBI Taxonomy" id="76114"/>
    <lineage>
        <taxon>Bacteria</taxon>
        <taxon>Pseudomonadati</taxon>
        <taxon>Pseudomonadota</taxon>
        <taxon>Betaproteobacteria</taxon>
        <taxon>Rhodocyclales</taxon>
        <taxon>Rhodocyclaceae</taxon>
        <taxon>Aromatoleum</taxon>
    </lineage>
</organism>
<protein>
    <submittedName>
        <fullName evidence="2">Uncharacterized protein</fullName>
    </submittedName>
</protein>
<reference evidence="2 3" key="1">
    <citation type="journal article" date="2005" name="Arch. Microbiol.">
        <title>The genome sequence of an anaerobic aromatic-degrading denitrifying bacterium, strain EbN1.</title>
        <authorList>
            <person name="Rabus R."/>
            <person name="Kube M."/>
            <person name="Heider J."/>
            <person name="Beck A."/>
            <person name="Heitmann K."/>
            <person name="Widdel F."/>
            <person name="Reinhardt R."/>
        </authorList>
    </citation>
    <scope>NUCLEOTIDE SEQUENCE [LARGE SCALE GENOMIC DNA]</scope>
    <source>
        <strain evidence="2 3">EbN1</strain>
    </source>
</reference>